<dbReference type="PANTHER" id="PTHR43434:SF16">
    <property type="entry name" value="BLL8046 PROTEIN"/>
    <property type="match status" value="1"/>
</dbReference>
<dbReference type="PRINTS" id="PR00413">
    <property type="entry name" value="HADHALOGNASE"/>
</dbReference>
<keyword evidence="1" id="KW-0378">Hydrolase</keyword>
<sequence>MAEIEGEKLAVLFDIDGTLVDSVYAHVAAWHEALAEVDLTVPHWEIHRRIGMDGSLLVDELLDIAGVGADASGRSDLADAASSKHTEAYLRRSDSLTILPGGRDVIKRAKELGYVVVLATSAPQQELQILRDLLEVEDHIDAVTSGEDVETAKPDATVVKIAVERAGVSASNAVMVGDATWDAIAATKVGVRSVAVLTGGIGGDALRGAGAKRVFQDARHLADDLAKTVDGLCASPGSRR</sequence>
<organism evidence="1 2">
    <name type="scientific">Williamsia marianensis</name>
    <dbReference type="NCBI Taxonomy" id="85044"/>
    <lineage>
        <taxon>Bacteria</taxon>
        <taxon>Bacillati</taxon>
        <taxon>Actinomycetota</taxon>
        <taxon>Actinomycetes</taxon>
        <taxon>Mycobacteriales</taxon>
        <taxon>Nocardiaceae</taxon>
        <taxon>Williamsia</taxon>
    </lineage>
</organism>
<evidence type="ECO:0000313" key="2">
    <source>
        <dbReference type="Proteomes" id="UP000225108"/>
    </source>
</evidence>
<dbReference type="SFLD" id="SFLDG01129">
    <property type="entry name" value="C1.5:_HAD__Beta-PGM__Phosphata"/>
    <property type="match status" value="1"/>
</dbReference>
<dbReference type="NCBIfam" id="TIGR01549">
    <property type="entry name" value="HAD-SF-IA-v1"/>
    <property type="match status" value="1"/>
</dbReference>
<dbReference type="EMBL" id="PEBD01000010">
    <property type="protein sequence ID" value="PHV65983.1"/>
    <property type="molecule type" value="Genomic_DNA"/>
</dbReference>
<comment type="caution">
    <text evidence="1">The sequence shown here is derived from an EMBL/GenBank/DDBJ whole genome shotgun (WGS) entry which is preliminary data.</text>
</comment>
<name>A0A2G3PJS9_WILMA</name>
<proteinExistence type="predicted"/>
<evidence type="ECO:0000313" key="1">
    <source>
        <dbReference type="EMBL" id="PHV65983.1"/>
    </source>
</evidence>
<dbReference type="SFLD" id="SFLDS00003">
    <property type="entry name" value="Haloacid_Dehalogenase"/>
    <property type="match status" value="1"/>
</dbReference>
<dbReference type="RefSeq" id="WP_099384267.1">
    <property type="nucleotide sequence ID" value="NZ_PEBD01000010.1"/>
</dbReference>
<dbReference type="InterPro" id="IPR023214">
    <property type="entry name" value="HAD_sf"/>
</dbReference>
<dbReference type="GO" id="GO:0008967">
    <property type="term" value="F:phosphoglycolate phosphatase activity"/>
    <property type="evidence" value="ECO:0007669"/>
    <property type="project" value="TreeGrafter"/>
</dbReference>
<dbReference type="PANTHER" id="PTHR43434">
    <property type="entry name" value="PHOSPHOGLYCOLATE PHOSPHATASE"/>
    <property type="match status" value="1"/>
</dbReference>
<gene>
    <name evidence="1" type="ORF">CSW57_20205</name>
</gene>
<dbReference type="InterPro" id="IPR036412">
    <property type="entry name" value="HAD-like_sf"/>
</dbReference>
<dbReference type="SFLD" id="SFLDG01135">
    <property type="entry name" value="C1.5.6:_HAD__Beta-PGM__Phospha"/>
    <property type="match status" value="1"/>
</dbReference>
<dbReference type="AlphaFoldDB" id="A0A2G3PJS9"/>
<dbReference type="InterPro" id="IPR050155">
    <property type="entry name" value="HAD-like_hydrolase_sf"/>
</dbReference>
<dbReference type="GO" id="GO:0005829">
    <property type="term" value="C:cytosol"/>
    <property type="evidence" value="ECO:0007669"/>
    <property type="project" value="TreeGrafter"/>
</dbReference>
<dbReference type="GO" id="GO:0006281">
    <property type="term" value="P:DNA repair"/>
    <property type="evidence" value="ECO:0007669"/>
    <property type="project" value="TreeGrafter"/>
</dbReference>
<dbReference type="InterPro" id="IPR006439">
    <property type="entry name" value="HAD-SF_hydro_IA"/>
</dbReference>
<accession>A0A2G3PJS9</accession>
<dbReference type="Gene3D" id="1.10.150.240">
    <property type="entry name" value="Putative phosphatase, domain 2"/>
    <property type="match status" value="1"/>
</dbReference>
<dbReference type="Proteomes" id="UP000225108">
    <property type="component" value="Unassembled WGS sequence"/>
</dbReference>
<dbReference type="Gene3D" id="3.40.50.1000">
    <property type="entry name" value="HAD superfamily/HAD-like"/>
    <property type="match status" value="1"/>
</dbReference>
<dbReference type="Pfam" id="PF00702">
    <property type="entry name" value="Hydrolase"/>
    <property type="match status" value="1"/>
</dbReference>
<protein>
    <submittedName>
        <fullName evidence="1">HAD family hydrolase</fullName>
    </submittedName>
</protein>
<dbReference type="SUPFAM" id="SSF56784">
    <property type="entry name" value="HAD-like"/>
    <property type="match status" value="1"/>
</dbReference>
<reference evidence="1 2" key="1">
    <citation type="submission" date="2017-10" db="EMBL/GenBank/DDBJ databases">
        <title>The draft genome sequence of Williamsia sp. BULT 1.1 isolated from the semi-arid grassland soils from South Africa.</title>
        <authorList>
            <person name="Kabwe M.H."/>
            <person name="Govender N."/>
            <person name="Mutseka Lunga P."/>
            <person name="Vikram S."/>
            <person name="Makhalanyane T.P."/>
        </authorList>
    </citation>
    <scope>NUCLEOTIDE SEQUENCE [LARGE SCALE GENOMIC DNA]</scope>
    <source>
        <strain evidence="1 2">BULT 1.1</strain>
    </source>
</reference>
<dbReference type="InterPro" id="IPR023198">
    <property type="entry name" value="PGP-like_dom2"/>
</dbReference>